<sequence>MNSFSQNIWDIIIYLIVFAFIGFFIWRKPNYRKDIFLILNNLKTVYLNFVHWNISKVIIRLYSFVTWLIISSPFLALAIYLIFKLSKVFNKESLSLFISTGDIDSNLLLAFLGNIWSVIFLIFILVLIVSFFAFTFMYGDFLIQNIYKWYLEKTKIPYSKNLYFSWKHISKYLWVLVWNSLYLAIPMLILFAGILVLVILYKYKIITNDPSNPNMILWGISLLYFIWVSVYFVYLFIRLSFSYIGLIYTDNIVLPAKFYVEKSFTLTKWNIFKIISLWIPFLALYSFISLIVDILWLSNNIFVYILLFLTISSISYMVLISIYAILEGKKVKKI</sequence>
<comment type="caution">
    <text evidence="1">The sequence shown here is derived from an EMBL/GenBank/DDBJ whole genome shotgun (WGS) entry which is preliminary data.</text>
</comment>
<dbReference type="AlphaFoldDB" id="K2BBR8"/>
<evidence type="ECO:0008006" key="2">
    <source>
        <dbReference type="Google" id="ProtNLM"/>
    </source>
</evidence>
<gene>
    <name evidence="1" type="ORF">ACD_49C00060G0045</name>
</gene>
<reference evidence="1" key="1">
    <citation type="journal article" date="2012" name="Science">
        <title>Fermentation, hydrogen, and sulfur metabolism in multiple uncultivated bacterial phyla.</title>
        <authorList>
            <person name="Wrighton K.C."/>
            <person name="Thomas B.C."/>
            <person name="Sharon I."/>
            <person name="Miller C.S."/>
            <person name="Castelle C.J."/>
            <person name="VerBerkmoes N.C."/>
            <person name="Wilkins M.J."/>
            <person name="Hettich R.L."/>
            <person name="Lipton M.S."/>
            <person name="Williams K.H."/>
            <person name="Long P.E."/>
            <person name="Banfield J.F."/>
        </authorList>
    </citation>
    <scope>NUCLEOTIDE SEQUENCE [LARGE SCALE GENOMIC DNA]</scope>
</reference>
<organism evidence="1">
    <name type="scientific">uncultured bacterium</name>
    <name type="common">gcode 4</name>
    <dbReference type="NCBI Taxonomy" id="1234023"/>
    <lineage>
        <taxon>Bacteria</taxon>
        <taxon>environmental samples</taxon>
    </lineage>
</organism>
<evidence type="ECO:0000313" key="1">
    <source>
        <dbReference type="EMBL" id="EKD66203.1"/>
    </source>
</evidence>
<protein>
    <recommendedName>
        <fullName evidence="2">Glycerophosphoryl diester phosphodiesterase membrane domain-containing protein</fullName>
    </recommendedName>
</protein>
<accession>K2BBR8</accession>
<proteinExistence type="predicted"/>
<dbReference type="EMBL" id="AMFJ01021646">
    <property type="protein sequence ID" value="EKD66203.1"/>
    <property type="molecule type" value="Genomic_DNA"/>
</dbReference>
<name>K2BBR8_9BACT</name>